<keyword evidence="2" id="KW-0540">Nuclease</keyword>
<dbReference type="PIRSF" id="PIRSF005902">
    <property type="entry name" value="DNase_TatD"/>
    <property type="match status" value="1"/>
</dbReference>
<feature type="binding site" evidence="5">
    <location>
        <position position="241"/>
    </location>
    <ligand>
        <name>a divalent metal cation</name>
        <dbReference type="ChEBI" id="CHEBI:60240"/>
        <label>1</label>
    </ligand>
</feature>
<feature type="binding site" evidence="5">
    <location>
        <position position="191"/>
    </location>
    <ligand>
        <name>a divalent metal cation</name>
        <dbReference type="ChEBI" id="CHEBI:60240"/>
        <label>2</label>
    </ligand>
</feature>
<gene>
    <name evidence="6" type="ORF">PPAR00522_LOCUS16909</name>
</gene>
<dbReference type="InterPro" id="IPR032466">
    <property type="entry name" value="Metal_Hydrolase"/>
</dbReference>
<dbReference type="InterPro" id="IPR050891">
    <property type="entry name" value="TatD-type_Hydrolase"/>
</dbReference>
<dbReference type="GO" id="GO:0008296">
    <property type="term" value="F:3'-5'-DNA exonuclease activity"/>
    <property type="evidence" value="ECO:0007669"/>
    <property type="project" value="TreeGrafter"/>
</dbReference>
<evidence type="ECO:0000313" key="6">
    <source>
        <dbReference type="EMBL" id="CAD8783926.1"/>
    </source>
</evidence>
<dbReference type="GO" id="GO:0005829">
    <property type="term" value="C:cytosol"/>
    <property type="evidence" value="ECO:0007669"/>
    <property type="project" value="TreeGrafter"/>
</dbReference>
<keyword evidence="3 5" id="KW-0479">Metal-binding</keyword>
<evidence type="ECO:0000256" key="2">
    <source>
        <dbReference type="ARBA" id="ARBA00022722"/>
    </source>
</evidence>
<evidence type="ECO:0008006" key="7">
    <source>
        <dbReference type="Google" id="ProtNLM"/>
    </source>
</evidence>
<evidence type="ECO:0000256" key="1">
    <source>
        <dbReference type="ARBA" id="ARBA00009275"/>
    </source>
</evidence>
<dbReference type="GO" id="GO:0046872">
    <property type="term" value="F:metal ion binding"/>
    <property type="evidence" value="ECO:0007669"/>
    <property type="project" value="UniProtKB-KW"/>
</dbReference>
<name>A0A7S0YMN6_9CHLO</name>
<evidence type="ECO:0000256" key="3">
    <source>
        <dbReference type="ARBA" id="ARBA00022723"/>
    </source>
</evidence>
<dbReference type="Pfam" id="PF01026">
    <property type="entry name" value="TatD_DNase"/>
    <property type="match status" value="1"/>
</dbReference>
<dbReference type="PANTHER" id="PTHR10060:SF15">
    <property type="entry name" value="DEOXYRIBONUCLEASE TATDN1"/>
    <property type="match status" value="1"/>
</dbReference>
<dbReference type="SUPFAM" id="SSF51556">
    <property type="entry name" value="Metallo-dependent hydrolases"/>
    <property type="match status" value="1"/>
</dbReference>
<comment type="similarity">
    <text evidence="1">Belongs to the metallo-dependent hydrolases superfamily. TatD-type hydrolase family.</text>
</comment>
<sequence length="334" mass="36441">MYHSPDLDRVLDRAWESGVQKIIITGGSLSESEEALKLALTDDRLFCTVGCHPTRCDEFEKHPGGPAAYLSALQEILDRGQALKKVVAVGEFGLDYDRLHFCSAETQKKYFEIQLALVCHSGLPMFLHMRAAAQDFAEILSRYYTNAAQTTLTPSCIFSSVPSPNPSSPSPTSSSPSPLLPAFCPSSGVVHSFTGTLDEALSILALHPSLFIGLNGCSLRTQESLSVAAAIPSSRVMLETDCPWCEIKNTHPGKGFIKTVLPVKAVDKKKHSRDAMVKSRNEPSGIRQVLEVFAGAKGIYDGGRTKEEEGRLTEELAEEIYLNTDKVFFSSARV</sequence>
<evidence type="ECO:0000256" key="5">
    <source>
        <dbReference type="PIRSR" id="PIRSR005902-1"/>
    </source>
</evidence>
<feature type="binding site" evidence="5">
    <location>
        <position position="128"/>
    </location>
    <ligand>
        <name>a divalent metal cation</name>
        <dbReference type="ChEBI" id="CHEBI:60240"/>
        <label>2</label>
    </ligand>
</feature>
<organism evidence="6">
    <name type="scientific">Polytomella parva</name>
    <dbReference type="NCBI Taxonomy" id="51329"/>
    <lineage>
        <taxon>Eukaryota</taxon>
        <taxon>Viridiplantae</taxon>
        <taxon>Chlorophyta</taxon>
        <taxon>core chlorophytes</taxon>
        <taxon>Chlorophyceae</taxon>
        <taxon>CS clade</taxon>
        <taxon>Chlamydomonadales</taxon>
        <taxon>Chlamydomonadaceae</taxon>
        <taxon>Polytomella</taxon>
    </lineage>
</organism>
<dbReference type="InterPro" id="IPR001130">
    <property type="entry name" value="TatD-like"/>
</dbReference>
<dbReference type="Gene3D" id="3.20.20.140">
    <property type="entry name" value="Metal-dependent hydrolases"/>
    <property type="match status" value="1"/>
</dbReference>
<feature type="binding site" evidence="5">
    <location>
        <position position="91"/>
    </location>
    <ligand>
        <name>a divalent metal cation</name>
        <dbReference type="ChEBI" id="CHEBI:60240"/>
        <label>1</label>
    </ligand>
</feature>
<protein>
    <recommendedName>
        <fullName evidence="7">TatD related DNase</fullName>
    </recommendedName>
</protein>
<dbReference type="AlphaFoldDB" id="A0A7S0YMN6"/>
<dbReference type="EMBL" id="HBFM01026165">
    <property type="protein sequence ID" value="CAD8783926.1"/>
    <property type="molecule type" value="Transcribed_RNA"/>
</dbReference>
<dbReference type="PANTHER" id="PTHR10060">
    <property type="entry name" value="TATD FAMILY DEOXYRIBONUCLEASE"/>
    <property type="match status" value="1"/>
</dbReference>
<accession>A0A7S0YMN6</accession>
<reference evidence="6" key="1">
    <citation type="submission" date="2021-01" db="EMBL/GenBank/DDBJ databases">
        <authorList>
            <person name="Corre E."/>
            <person name="Pelletier E."/>
            <person name="Niang G."/>
            <person name="Scheremetjew M."/>
            <person name="Finn R."/>
            <person name="Kale V."/>
            <person name="Holt S."/>
            <person name="Cochrane G."/>
            <person name="Meng A."/>
            <person name="Brown T."/>
            <person name="Cohen L."/>
        </authorList>
    </citation>
    <scope>NUCLEOTIDE SEQUENCE</scope>
    <source>
        <strain evidence="6">SAG 63-3</strain>
    </source>
</reference>
<proteinExistence type="inferred from homology"/>
<evidence type="ECO:0000256" key="4">
    <source>
        <dbReference type="ARBA" id="ARBA00022801"/>
    </source>
</evidence>
<dbReference type="CDD" id="cd01310">
    <property type="entry name" value="TatD_DNAse"/>
    <property type="match status" value="1"/>
</dbReference>
<keyword evidence="4" id="KW-0378">Hydrolase</keyword>